<organism evidence="3 4">
    <name type="scientific">Pseudoalteromonas denitrificans DSM 6059</name>
    <dbReference type="NCBI Taxonomy" id="1123010"/>
    <lineage>
        <taxon>Bacteria</taxon>
        <taxon>Pseudomonadati</taxon>
        <taxon>Pseudomonadota</taxon>
        <taxon>Gammaproteobacteria</taxon>
        <taxon>Alteromonadales</taxon>
        <taxon>Pseudoalteromonadaceae</taxon>
        <taxon>Pseudoalteromonas</taxon>
    </lineage>
</organism>
<dbReference type="PANTHER" id="PTHR32309">
    <property type="entry name" value="TYROSINE-PROTEIN KINASE"/>
    <property type="match status" value="1"/>
</dbReference>
<sequence length="497" mass="55909">MLIRDQIKRIAYLSLYAAYMRAKMMLIPLILVPILVLVISSTAKKQYINHATILIEESALLNPFLDDLSFSFELKDRMDALRTLVISRKVLAAVAIEVNLVPKNATDLEIDKMQKKLANALSLSLVGDELVRIHFRWTNREQMKPVLEAVIEKFIERLLAPTKTSLDTSEQFFSQQLDVLRTELEKSEDLLAHFKSNNSDSLPELFTSNRGALESLEIQKQQKSVELSGAKARLDALSNKLGKANPILGILENKIIITESEVSLLRTRYTDKHSQVQAKLRTLVNLKMRQSELMAQNMQLDTSDMDKLWQMANTLPAKDGNTENNLLVTQLVALQEAKNNVMQIEQEFKMLLAQIKDLSERLSSTSGVEKELKKLERDHEVKQLLYREMLSRYEMAKITGKLVRYEGPDKVKTIERAFSPTSAINTPLIVILFIGISLGVLAGGAAVFLSFLCDSSIQDIDSIEKTTGLKVVSVIPIIDDKSIAESKQIAIEGEPLT</sequence>
<reference evidence="3 4" key="1">
    <citation type="submission" date="2016-10" db="EMBL/GenBank/DDBJ databases">
        <authorList>
            <person name="de Groot N.N."/>
        </authorList>
    </citation>
    <scope>NUCLEOTIDE SEQUENCE [LARGE SCALE GENOMIC DNA]</scope>
    <source>
        <strain evidence="3 4">DSM 6059</strain>
    </source>
</reference>
<dbReference type="GO" id="GO:0005886">
    <property type="term" value="C:plasma membrane"/>
    <property type="evidence" value="ECO:0007669"/>
    <property type="project" value="TreeGrafter"/>
</dbReference>
<protein>
    <submittedName>
        <fullName evidence="3">Uncharacterized protein involved in exopolysaccharide biosynthesis</fullName>
    </submittedName>
</protein>
<feature type="coiled-coil region" evidence="1">
    <location>
        <begin position="177"/>
        <end position="240"/>
    </location>
</feature>
<dbReference type="OrthoDB" id="6210130at2"/>
<evidence type="ECO:0000313" key="4">
    <source>
        <dbReference type="Proteomes" id="UP000198862"/>
    </source>
</evidence>
<dbReference type="EMBL" id="FOLO01000002">
    <property type="protein sequence ID" value="SFB89047.1"/>
    <property type="molecule type" value="Genomic_DNA"/>
</dbReference>
<feature type="transmembrane region" description="Helical" evidence="2">
    <location>
        <begin position="428"/>
        <end position="452"/>
    </location>
</feature>
<keyword evidence="2" id="KW-0812">Transmembrane</keyword>
<dbReference type="GO" id="GO:0004713">
    <property type="term" value="F:protein tyrosine kinase activity"/>
    <property type="evidence" value="ECO:0007669"/>
    <property type="project" value="TreeGrafter"/>
</dbReference>
<keyword evidence="2" id="KW-1133">Transmembrane helix</keyword>
<feature type="coiled-coil region" evidence="1">
    <location>
        <begin position="327"/>
        <end position="361"/>
    </location>
</feature>
<dbReference type="RefSeq" id="WP_091979325.1">
    <property type="nucleotide sequence ID" value="NZ_FOLO01000002.1"/>
</dbReference>
<evidence type="ECO:0000313" key="3">
    <source>
        <dbReference type="EMBL" id="SFB89047.1"/>
    </source>
</evidence>
<keyword evidence="2" id="KW-0472">Membrane</keyword>
<name>A0A1I1EPW5_9GAMM</name>
<proteinExistence type="predicted"/>
<dbReference type="Proteomes" id="UP000198862">
    <property type="component" value="Unassembled WGS sequence"/>
</dbReference>
<evidence type="ECO:0000256" key="1">
    <source>
        <dbReference type="SAM" id="Coils"/>
    </source>
</evidence>
<accession>A0A1I1EPW5</accession>
<keyword evidence="4" id="KW-1185">Reference proteome</keyword>
<dbReference type="InterPro" id="IPR050445">
    <property type="entry name" value="Bact_polysacc_biosynth/exp"/>
</dbReference>
<evidence type="ECO:0000256" key="2">
    <source>
        <dbReference type="SAM" id="Phobius"/>
    </source>
</evidence>
<keyword evidence="1" id="KW-0175">Coiled coil</keyword>
<gene>
    <name evidence="3" type="ORF">SAMN02745724_00381</name>
</gene>
<dbReference type="AlphaFoldDB" id="A0A1I1EPW5"/>
<dbReference type="STRING" id="1123010.SAMN02745724_00381"/>
<dbReference type="PANTHER" id="PTHR32309:SF13">
    <property type="entry name" value="FERRIC ENTEROBACTIN TRANSPORT PROTEIN FEPE"/>
    <property type="match status" value="1"/>
</dbReference>